<reference evidence="8 9" key="1">
    <citation type="submission" date="2019-10" db="EMBL/GenBank/DDBJ databases">
        <title>Prolixibacter strains distinguished by the presence of nitrate reductase genes were adept at nitrate-dependent anaerobic corrosion of metallic iron and carbon steel.</title>
        <authorList>
            <person name="Iino T."/>
            <person name="Shono N."/>
            <person name="Ito K."/>
            <person name="Nakamura R."/>
            <person name="Sueoka K."/>
            <person name="Harayama S."/>
            <person name="Ohkuma M."/>
        </authorList>
    </citation>
    <scope>NUCLEOTIDE SEQUENCE [LARGE SCALE GENOMIC DNA]</scope>
    <source>
        <strain evidence="8 9">JCM 13498</strain>
    </source>
</reference>
<protein>
    <recommendedName>
        <fullName evidence="7">Endoribonuclease YbeY</fullName>
        <ecNumber evidence="7">3.1.-.-</ecNumber>
    </recommendedName>
</protein>
<dbReference type="EC" id="3.1.-.-" evidence="7"/>
<dbReference type="Gene3D" id="3.40.390.30">
    <property type="entry name" value="Metalloproteases ('zincins'), catalytic domain"/>
    <property type="match status" value="1"/>
</dbReference>
<dbReference type="PROSITE" id="PS01306">
    <property type="entry name" value="UPF0054"/>
    <property type="match status" value="1"/>
</dbReference>
<dbReference type="GO" id="GO:0008270">
    <property type="term" value="F:zinc ion binding"/>
    <property type="evidence" value="ECO:0007669"/>
    <property type="project" value="UniProtKB-UniRule"/>
</dbReference>
<dbReference type="OrthoDB" id="9811984at2"/>
<dbReference type="HAMAP" id="MF_00009">
    <property type="entry name" value="Endoribonucl_YbeY"/>
    <property type="match status" value="1"/>
</dbReference>
<keyword evidence="2 7" id="KW-0540">Nuclease</keyword>
<dbReference type="AlphaFoldDB" id="A0A5M4AZC2"/>
<keyword evidence="7" id="KW-0963">Cytoplasm</keyword>
<gene>
    <name evidence="7 8" type="primary">ybeY</name>
    <name evidence="8" type="ORF">PbJCM13498_16200</name>
</gene>
<dbReference type="Pfam" id="PF02130">
    <property type="entry name" value="YbeY"/>
    <property type="match status" value="1"/>
</dbReference>
<comment type="caution">
    <text evidence="8">The sequence shown here is derived from an EMBL/GenBank/DDBJ whole genome shotgun (WGS) entry which is preliminary data.</text>
</comment>
<dbReference type="InterPro" id="IPR020549">
    <property type="entry name" value="YbeY_CS"/>
</dbReference>
<dbReference type="GO" id="GO:0005737">
    <property type="term" value="C:cytoplasm"/>
    <property type="evidence" value="ECO:0007669"/>
    <property type="project" value="UniProtKB-SubCell"/>
</dbReference>
<keyword evidence="5 7" id="KW-0378">Hydrolase</keyword>
<dbReference type="NCBIfam" id="TIGR00043">
    <property type="entry name" value="rRNA maturation RNase YbeY"/>
    <property type="match status" value="1"/>
</dbReference>
<dbReference type="GO" id="GO:0004521">
    <property type="term" value="F:RNA endonuclease activity"/>
    <property type="evidence" value="ECO:0007669"/>
    <property type="project" value="UniProtKB-UniRule"/>
</dbReference>
<evidence type="ECO:0000313" key="8">
    <source>
        <dbReference type="EMBL" id="GET32757.1"/>
    </source>
</evidence>
<evidence type="ECO:0000256" key="5">
    <source>
        <dbReference type="ARBA" id="ARBA00022801"/>
    </source>
</evidence>
<dbReference type="RefSeq" id="WP_025862631.1">
    <property type="nucleotide sequence ID" value="NZ_BLAX01000001.1"/>
</dbReference>
<keyword evidence="4 7" id="KW-0255">Endonuclease</keyword>
<dbReference type="Proteomes" id="UP000391834">
    <property type="component" value="Unassembled WGS sequence"/>
</dbReference>
<dbReference type="InterPro" id="IPR002036">
    <property type="entry name" value="YbeY"/>
</dbReference>
<dbReference type="GO" id="GO:0004222">
    <property type="term" value="F:metalloendopeptidase activity"/>
    <property type="evidence" value="ECO:0007669"/>
    <property type="project" value="InterPro"/>
</dbReference>
<keyword evidence="3 7" id="KW-0479">Metal-binding</keyword>
<dbReference type="PANTHER" id="PTHR46986">
    <property type="entry name" value="ENDORIBONUCLEASE YBEY, CHLOROPLASTIC"/>
    <property type="match status" value="1"/>
</dbReference>
<comment type="cofactor">
    <cofactor evidence="7">
        <name>Zn(2+)</name>
        <dbReference type="ChEBI" id="CHEBI:29105"/>
    </cofactor>
    <text evidence="7">Binds 1 zinc ion.</text>
</comment>
<dbReference type="EMBL" id="BLAX01000001">
    <property type="protein sequence ID" value="GET32757.1"/>
    <property type="molecule type" value="Genomic_DNA"/>
</dbReference>
<organism evidence="8 9">
    <name type="scientific">Prolixibacter bellariivorans</name>
    <dbReference type="NCBI Taxonomy" id="314319"/>
    <lineage>
        <taxon>Bacteria</taxon>
        <taxon>Pseudomonadati</taxon>
        <taxon>Bacteroidota</taxon>
        <taxon>Bacteroidia</taxon>
        <taxon>Marinilabiliales</taxon>
        <taxon>Prolixibacteraceae</taxon>
        <taxon>Prolixibacter</taxon>
    </lineage>
</organism>
<proteinExistence type="inferred from homology"/>
<evidence type="ECO:0000256" key="7">
    <source>
        <dbReference type="HAMAP-Rule" id="MF_00009"/>
    </source>
</evidence>
<dbReference type="InterPro" id="IPR023091">
    <property type="entry name" value="MetalPrtase_cat_dom_sf_prd"/>
</dbReference>
<evidence type="ECO:0000313" key="9">
    <source>
        <dbReference type="Proteomes" id="UP000391834"/>
    </source>
</evidence>
<keyword evidence="7" id="KW-0698">rRNA processing</keyword>
<keyword evidence="7" id="KW-0690">Ribosome biogenesis</keyword>
<evidence type="ECO:0000256" key="2">
    <source>
        <dbReference type="ARBA" id="ARBA00022722"/>
    </source>
</evidence>
<evidence type="ECO:0000256" key="3">
    <source>
        <dbReference type="ARBA" id="ARBA00022723"/>
    </source>
</evidence>
<comment type="subcellular location">
    <subcellularLocation>
        <location evidence="7">Cytoplasm</location>
    </subcellularLocation>
</comment>
<comment type="similarity">
    <text evidence="1 7">Belongs to the endoribonuclease YbeY family.</text>
</comment>
<name>A0A5M4AZC2_9BACT</name>
<keyword evidence="6 7" id="KW-0862">Zinc</keyword>
<keyword evidence="9" id="KW-1185">Reference proteome</keyword>
<dbReference type="GO" id="GO:0006364">
    <property type="term" value="P:rRNA processing"/>
    <property type="evidence" value="ECO:0007669"/>
    <property type="project" value="UniProtKB-UniRule"/>
</dbReference>
<feature type="binding site" evidence="7">
    <location>
        <position position="117"/>
    </location>
    <ligand>
        <name>Zn(2+)</name>
        <dbReference type="ChEBI" id="CHEBI:29105"/>
        <note>catalytic</note>
    </ligand>
</feature>
<evidence type="ECO:0000256" key="4">
    <source>
        <dbReference type="ARBA" id="ARBA00022759"/>
    </source>
</evidence>
<sequence>MNIEFYNEDVVLPHLDTERVKKWLLFIAGKHEKEVGEISYIFCSDSYLLEVNRQYLDHDYLTDIITFDYTEENTVSGDVFISTDRVAENAVEFNVSYDEELLRVISHGILHLIGFNDKNEADQEVMTQKENESILDYHNI</sequence>
<accession>A0A5M4AZC2</accession>
<evidence type="ECO:0000256" key="1">
    <source>
        <dbReference type="ARBA" id="ARBA00010875"/>
    </source>
</evidence>
<feature type="binding site" evidence="7">
    <location>
        <position position="111"/>
    </location>
    <ligand>
        <name>Zn(2+)</name>
        <dbReference type="ChEBI" id="CHEBI:29105"/>
        <note>catalytic</note>
    </ligand>
</feature>
<feature type="binding site" evidence="7">
    <location>
        <position position="107"/>
    </location>
    <ligand>
        <name>Zn(2+)</name>
        <dbReference type="ChEBI" id="CHEBI:29105"/>
        <note>catalytic</note>
    </ligand>
</feature>
<dbReference type="SUPFAM" id="SSF55486">
    <property type="entry name" value="Metalloproteases ('zincins'), catalytic domain"/>
    <property type="match status" value="1"/>
</dbReference>
<evidence type="ECO:0000256" key="6">
    <source>
        <dbReference type="ARBA" id="ARBA00022833"/>
    </source>
</evidence>
<comment type="function">
    <text evidence="7">Single strand-specific metallo-endoribonuclease involved in late-stage 70S ribosome quality control and in maturation of the 3' terminus of the 16S rRNA.</text>
</comment>
<dbReference type="PANTHER" id="PTHR46986:SF1">
    <property type="entry name" value="ENDORIBONUCLEASE YBEY, CHLOROPLASTIC"/>
    <property type="match status" value="1"/>
</dbReference>